<reference evidence="1" key="1">
    <citation type="submission" date="2014-09" db="EMBL/GenBank/DDBJ databases">
        <authorList>
            <person name="Magalhaes I.L.F."/>
            <person name="Oliveira U."/>
            <person name="Santos F.R."/>
            <person name="Vidigal T.H.D.A."/>
            <person name="Brescovit A.D."/>
            <person name="Santos A.J."/>
        </authorList>
    </citation>
    <scope>NUCLEOTIDE SEQUENCE</scope>
    <source>
        <tissue evidence="1">Shoot tissue taken approximately 20 cm above the soil surface</tissue>
    </source>
</reference>
<reference evidence="1" key="2">
    <citation type="journal article" date="2015" name="Data Brief">
        <title>Shoot transcriptome of the giant reed, Arundo donax.</title>
        <authorList>
            <person name="Barrero R.A."/>
            <person name="Guerrero F.D."/>
            <person name="Moolhuijzen P."/>
            <person name="Goolsby J.A."/>
            <person name="Tidwell J."/>
            <person name="Bellgard S.E."/>
            <person name="Bellgard M.I."/>
        </authorList>
    </citation>
    <scope>NUCLEOTIDE SEQUENCE</scope>
    <source>
        <tissue evidence="1">Shoot tissue taken approximately 20 cm above the soil surface</tissue>
    </source>
</reference>
<proteinExistence type="predicted"/>
<sequence length="34" mass="3934">MSVQSVREQQFNWLHCSGKVQITIATIYQSCHPL</sequence>
<dbReference type="AlphaFoldDB" id="A0A0A9DZG9"/>
<accession>A0A0A9DZG9</accession>
<protein>
    <submittedName>
        <fullName evidence="1">Uncharacterized protein</fullName>
    </submittedName>
</protein>
<name>A0A0A9DZG9_ARUDO</name>
<organism evidence="1">
    <name type="scientific">Arundo donax</name>
    <name type="common">Giant reed</name>
    <name type="synonym">Donax arundinaceus</name>
    <dbReference type="NCBI Taxonomy" id="35708"/>
    <lineage>
        <taxon>Eukaryota</taxon>
        <taxon>Viridiplantae</taxon>
        <taxon>Streptophyta</taxon>
        <taxon>Embryophyta</taxon>
        <taxon>Tracheophyta</taxon>
        <taxon>Spermatophyta</taxon>
        <taxon>Magnoliopsida</taxon>
        <taxon>Liliopsida</taxon>
        <taxon>Poales</taxon>
        <taxon>Poaceae</taxon>
        <taxon>PACMAD clade</taxon>
        <taxon>Arundinoideae</taxon>
        <taxon>Arundineae</taxon>
        <taxon>Arundo</taxon>
    </lineage>
</organism>
<dbReference type="EMBL" id="GBRH01204704">
    <property type="protein sequence ID" value="JAD93191.1"/>
    <property type="molecule type" value="Transcribed_RNA"/>
</dbReference>
<evidence type="ECO:0000313" key="1">
    <source>
        <dbReference type="EMBL" id="JAD93191.1"/>
    </source>
</evidence>